<evidence type="ECO:0000313" key="15">
    <source>
        <dbReference type="Proteomes" id="UP000236884"/>
    </source>
</evidence>
<evidence type="ECO:0000256" key="7">
    <source>
        <dbReference type="ARBA" id="ARBA00023122"/>
    </source>
</evidence>
<proteinExistence type="inferred from homology"/>
<reference evidence="14 15" key="1">
    <citation type="submission" date="2015-08" db="EMBL/GenBank/DDBJ databases">
        <title>Investigation of the bacterial diversity of lava forest soil.</title>
        <authorList>
            <person name="Lee J.S."/>
        </authorList>
    </citation>
    <scope>NUCLEOTIDE SEQUENCE [LARGE SCALE GENOMIC DNA]</scope>
    <source>
        <strain evidence="14 15">GJW-30</strain>
    </source>
</reference>
<keyword evidence="3" id="KW-1003">Cell membrane</keyword>
<dbReference type="PROSITE" id="PS51371">
    <property type="entry name" value="CBS"/>
    <property type="match status" value="1"/>
</dbReference>
<dbReference type="Gene3D" id="3.10.580.10">
    <property type="entry name" value="CBS-domain"/>
    <property type="match status" value="1"/>
</dbReference>
<dbReference type="InterPro" id="IPR046342">
    <property type="entry name" value="CBS_dom_sf"/>
</dbReference>
<evidence type="ECO:0000256" key="8">
    <source>
        <dbReference type="ARBA" id="ARBA00023136"/>
    </source>
</evidence>
<evidence type="ECO:0000256" key="2">
    <source>
        <dbReference type="ARBA" id="ARBA00006446"/>
    </source>
</evidence>
<dbReference type="InterPro" id="IPR002550">
    <property type="entry name" value="CNNM"/>
</dbReference>
<feature type="transmembrane region" description="Helical" evidence="11">
    <location>
        <begin position="148"/>
        <end position="168"/>
    </location>
</feature>
<name>A0A0S3PP00_9BRAD</name>
<keyword evidence="6 10" id="KW-1133">Transmembrane helix</keyword>
<dbReference type="InterPro" id="IPR000644">
    <property type="entry name" value="CBS_dom"/>
</dbReference>
<dbReference type="InterPro" id="IPR051676">
    <property type="entry name" value="UPF0053_domain"/>
</dbReference>
<evidence type="ECO:0000256" key="1">
    <source>
        <dbReference type="ARBA" id="ARBA00004651"/>
    </source>
</evidence>
<keyword evidence="4 10" id="KW-0812">Transmembrane</keyword>
<feature type="transmembrane region" description="Helical" evidence="11">
    <location>
        <begin position="110"/>
        <end position="128"/>
    </location>
</feature>
<dbReference type="AlphaFoldDB" id="A0A0S3PP00"/>
<dbReference type="SUPFAM" id="SSF56176">
    <property type="entry name" value="FAD-binding/transporter-associated domain-like"/>
    <property type="match status" value="1"/>
</dbReference>
<dbReference type="Pfam" id="PF00571">
    <property type="entry name" value="CBS"/>
    <property type="match status" value="1"/>
</dbReference>
<keyword evidence="7 9" id="KW-0129">CBS domain</keyword>
<protein>
    <submittedName>
        <fullName evidence="14">Magnesium and cobalt efflux protein CorC</fullName>
    </submittedName>
</protein>
<evidence type="ECO:0000256" key="6">
    <source>
        <dbReference type="ARBA" id="ARBA00022989"/>
    </source>
</evidence>
<accession>A0A0S3PP00</accession>
<dbReference type="PANTHER" id="PTHR43099">
    <property type="entry name" value="UPF0053 PROTEIN YRKA"/>
    <property type="match status" value="1"/>
</dbReference>
<sequence length="484" mass="53011">MAQAIAQSLTLGCAQRKYDNKLNQLTKISAVSRCLWRCKQYVGRIMGMWLELTIVVGLVLLNGFFALAEMSVVSSRRLRLQQMAEAGSSGAARAVALADDPGKFLSSVQFGITLIGIMSGAFGGATLGARLGPLLNEFSFIAPHGENVAFVIIVIFITALSVIVGELVPKRVALSNPEPIAAKVARPLEIVSMIGRPFVWFFERSTAGILALLNVKDRGKEGVTEEEVKFAIAEGTEAGVIDEVEEEMIHGVLDLADRTVASIMTPRPDVYWIDLDDDPETIARDIAECQYSRVVIAKDGDMSHPLGVVQIKDLVPDLIGGRGIRLEAHVRDPEHVPEGIPAMRMLQTFRTTPLHVAFVFDEYGDFQGLVTLTDIMGAIAGDLPEQHKQTPQELHRRDDGSWLVDGRASIDEVKETLGLRFETTGEFHTAAGLVLDRMSRIPDEGDHFTFEGWRIEVIDMDSNRIDKLLFIPPALTPDEAAAAK</sequence>
<dbReference type="SUPFAM" id="SSF54631">
    <property type="entry name" value="CBS-domain pair"/>
    <property type="match status" value="1"/>
</dbReference>
<dbReference type="GO" id="GO:0050660">
    <property type="term" value="F:flavin adenine dinucleotide binding"/>
    <property type="evidence" value="ECO:0007669"/>
    <property type="project" value="InterPro"/>
</dbReference>
<organism evidence="14 15">
    <name type="scientific">Variibacter gotjawalensis</name>
    <dbReference type="NCBI Taxonomy" id="1333996"/>
    <lineage>
        <taxon>Bacteria</taxon>
        <taxon>Pseudomonadati</taxon>
        <taxon>Pseudomonadota</taxon>
        <taxon>Alphaproteobacteria</taxon>
        <taxon>Hyphomicrobiales</taxon>
        <taxon>Nitrobacteraceae</taxon>
        <taxon>Variibacter</taxon>
    </lineage>
</organism>
<dbReference type="KEGG" id="vgo:GJW-30_1_00179"/>
<dbReference type="PROSITE" id="PS51846">
    <property type="entry name" value="CNNM"/>
    <property type="match status" value="1"/>
</dbReference>
<dbReference type="EMBL" id="AP014946">
    <property type="protein sequence ID" value="BAT57671.1"/>
    <property type="molecule type" value="Genomic_DNA"/>
</dbReference>
<dbReference type="InterPro" id="IPR044751">
    <property type="entry name" value="Ion_transp-like_CBS"/>
</dbReference>
<feature type="transmembrane region" description="Helical" evidence="11">
    <location>
        <begin position="52"/>
        <end position="73"/>
    </location>
</feature>
<keyword evidence="8 10" id="KW-0472">Membrane</keyword>
<evidence type="ECO:0000256" key="5">
    <source>
        <dbReference type="ARBA" id="ARBA00022737"/>
    </source>
</evidence>
<evidence type="ECO:0000256" key="3">
    <source>
        <dbReference type="ARBA" id="ARBA00022475"/>
    </source>
</evidence>
<dbReference type="InterPro" id="IPR036318">
    <property type="entry name" value="FAD-bd_PCMH-like_sf"/>
</dbReference>
<dbReference type="PANTHER" id="PTHR43099:SF5">
    <property type="entry name" value="HLYC_CORC FAMILY TRANSPORTER"/>
    <property type="match status" value="1"/>
</dbReference>
<dbReference type="InterPro" id="IPR016169">
    <property type="entry name" value="FAD-bd_PCMH_sub2"/>
</dbReference>
<dbReference type="SMART" id="SM01091">
    <property type="entry name" value="CorC_HlyC"/>
    <property type="match status" value="1"/>
</dbReference>
<dbReference type="GO" id="GO:0005886">
    <property type="term" value="C:plasma membrane"/>
    <property type="evidence" value="ECO:0007669"/>
    <property type="project" value="UniProtKB-SubCell"/>
</dbReference>
<keyword evidence="15" id="KW-1185">Reference proteome</keyword>
<evidence type="ECO:0000259" key="12">
    <source>
        <dbReference type="PROSITE" id="PS51371"/>
    </source>
</evidence>
<keyword evidence="5" id="KW-0677">Repeat</keyword>
<dbReference type="Gene3D" id="3.30.465.10">
    <property type="match status" value="1"/>
</dbReference>
<evidence type="ECO:0000256" key="10">
    <source>
        <dbReference type="PROSITE-ProRule" id="PRU01193"/>
    </source>
</evidence>
<evidence type="ECO:0000256" key="9">
    <source>
        <dbReference type="PROSITE-ProRule" id="PRU00703"/>
    </source>
</evidence>
<evidence type="ECO:0000259" key="13">
    <source>
        <dbReference type="PROSITE" id="PS51846"/>
    </source>
</evidence>
<comment type="subcellular location">
    <subcellularLocation>
        <location evidence="1">Cell membrane</location>
        <topology evidence="1">Multi-pass membrane protein</topology>
    </subcellularLocation>
</comment>
<evidence type="ECO:0000313" key="14">
    <source>
        <dbReference type="EMBL" id="BAT57671.1"/>
    </source>
</evidence>
<evidence type="ECO:0000256" key="11">
    <source>
        <dbReference type="SAM" id="Phobius"/>
    </source>
</evidence>
<feature type="domain" description="CBS" evidence="12">
    <location>
        <begin position="329"/>
        <end position="385"/>
    </location>
</feature>
<dbReference type="Pfam" id="PF01595">
    <property type="entry name" value="CNNM"/>
    <property type="match status" value="1"/>
</dbReference>
<dbReference type="InterPro" id="IPR005170">
    <property type="entry name" value="Transptr-assoc_dom"/>
</dbReference>
<gene>
    <name evidence="14" type="primary">corC</name>
    <name evidence="14" type="ORF">GJW-30_1_00179</name>
</gene>
<dbReference type="Proteomes" id="UP000236884">
    <property type="component" value="Chromosome"/>
</dbReference>
<comment type="similarity">
    <text evidence="2">Belongs to the UPF0053 family. Hemolysin C subfamily.</text>
</comment>
<dbReference type="CDD" id="cd04590">
    <property type="entry name" value="CBS_pair_CorC_HlyC_assoc"/>
    <property type="match status" value="1"/>
</dbReference>
<feature type="domain" description="CNNM transmembrane" evidence="13">
    <location>
        <begin position="44"/>
        <end position="245"/>
    </location>
</feature>
<dbReference type="Pfam" id="PF03471">
    <property type="entry name" value="CorC_HlyC"/>
    <property type="match status" value="1"/>
</dbReference>
<evidence type="ECO:0000256" key="4">
    <source>
        <dbReference type="ARBA" id="ARBA00022692"/>
    </source>
</evidence>